<keyword evidence="2" id="KW-1185">Reference proteome</keyword>
<reference evidence="1 2" key="1">
    <citation type="submission" date="2016-10" db="EMBL/GenBank/DDBJ databases">
        <authorList>
            <person name="Varghese N."/>
            <person name="Submissions S."/>
        </authorList>
    </citation>
    <scope>NUCLEOTIDE SEQUENCE [LARGE SCALE GENOMIC DNA]</scope>
    <source>
        <strain evidence="1 2">Nl1</strain>
    </source>
</reference>
<proteinExistence type="predicted"/>
<sequence length="56" mass="6337">MKKKVYRLFLLEFNPHELPARNASLDLCSCGRMTEISSEKPFNPSTMAIMGAYPDS</sequence>
<name>A0ABY0TDQ8_9PROT</name>
<organism evidence="1 2">
    <name type="scientific">Nitrosospira multiformis</name>
    <dbReference type="NCBI Taxonomy" id="1231"/>
    <lineage>
        <taxon>Bacteria</taxon>
        <taxon>Pseudomonadati</taxon>
        <taxon>Pseudomonadota</taxon>
        <taxon>Betaproteobacteria</taxon>
        <taxon>Nitrosomonadales</taxon>
        <taxon>Nitrosomonadaceae</taxon>
        <taxon>Nitrosospira</taxon>
    </lineage>
</organism>
<dbReference type="EMBL" id="FNKY01000001">
    <property type="protein sequence ID" value="SDQ67652.1"/>
    <property type="molecule type" value="Genomic_DNA"/>
</dbReference>
<protein>
    <submittedName>
        <fullName evidence="1">Uncharacterized protein</fullName>
    </submittedName>
</protein>
<accession>A0ABY0TDQ8</accession>
<comment type="caution">
    <text evidence="1">The sequence shown here is derived from an EMBL/GenBank/DDBJ whole genome shotgun (WGS) entry which is preliminary data.</text>
</comment>
<dbReference type="Proteomes" id="UP000183471">
    <property type="component" value="Unassembled WGS sequence"/>
</dbReference>
<evidence type="ECO:0000313" key="1">
    <source>
        <dbReference type="EMBL" id="SDQ67652.1"/>
    </source>
</evidence>
<evidence type="ECO:0000313" key="2">
    <source>
        <dbReference type="Proteomes" id="UP000183471"/>
    </source>
</evidence>
<gene>
    <name evidence="1" type="ORF">SAMN05216402_1809</name>
</gene>